<dbReference type="GO" id="GO:0042601">
    <property type="term" value="C:endospore-forming forespore"/>
    <property type="evidence" value="ECO:0007669"/>
    <property type="project" value="TreeGrafter"/>
</dbReference>
<keyword evidence="1" id="KW-0812">Transmembrane</keyword>
<dbReference type="Gene3D" id="3.40.50.1580">
    <property type="entry name" value="Nucleoside phosphorylase domain"/>
    <property type="match status" value="1"/>
</dbReference>
<evidence type="ECO:0008006" key="4">
    <source>
        <dbReference type="Google" id="ProtNLM"/>
    </source>
</evidence>
<dbReference type="Proteomes" id="UP000178187">
    <property type="component" value="Unassembled WGS sequence"/>
</dbReference>
<dbReference type="GO" id="GO:1904047">
    <property type="term" value="F:S-adenosyl-L-methionine binding"/>
    <property type="evidence" value="ECO:0007669"/>
    <property type="project" value="TreeGrafter"/>
</dbReference>
<comment type="caution">
    <text evidence="2">The sequence shown here is derived from an EMBL/GenBank/DDBJ whole genome shotgun (WGS) entry which is preliminary data.</text>
</comment>
<accession>A0A1G1KX19</accession>
<dbReference type="GO" id="GO:0009116">
    <property type="term" value="P:nucleoside metabolic process"/>
    <property type="evidence" value="ECO:0007669"/>
    <property type="project" value="InterPro"/>
</dbReference>
<dbReference type="InterPro" id="IPR049539">
    <property type="entry name" value="SPL"/>
</dbReference>
<dbReference type="InterPro" id="IPR035994">
    <property type="entry name" value="Nucleoside_phosphorylase_sf"/>
</dbReference>
<dbReference type="EMBL" id="MHFR01000042">
    <property type="protein sequence ID" value="OGW97437.1"/>
    <property type="molecule type" value="Genomic_DNA"/>
</dbReference>
<dbReference type="PANTHER" id="PTHR37822:SF2">
    <property type="entry name" value="SPORE PHOTOPRODUCT LYASE"/>
    <property type="match status" value="1"/>
</dbReference>
<keyword evidence="1" id="KW-0472">Membrane</keyword>
<organism evidence="2 3">
    <name type="scientific">Candidatus Danuiimicrobium aquiferis</name>
    <dbReference type="NCBI Taxonomy" id="1801832"/>
    <lineage>
        <taxon>Bacteria</taxon>
        <taxon>Pseudomonadati</taxon>
        <taxon>Candidatus Omnitrophota</taxon>
        <taxon>Candidatus Danuiimicrobium</taxon>
    </lineage>
</organism>
<dbReference type="GO" id="GO:0051539">
    <property type="term" value="F:4 iron, 4 sulfur cluster binding"/>
    <property type="evidence" value="ECO:0007669"/>
    <property type="project" value="TreeGrafter"/>
</dbReference>
<protein>
    <recommendedName>
        <fullName evidence="4">Nucleoside phosphorylase domain-containing protein</fullName>
    </recommendedName>
</protein>
<dbReference type="AlphaFoldDB" id="A0A1G1KX19"/>
<sequence>MINLVVALPAEAKPIIQHFDLEKANNPEPFQIYQNGNFSLIISGVGKMAASFATAYLYVFLGKKPNQAWLNIGIAGHRRYSIGESFLAHQMIDRETSRTWNLPLVSQSLCPSETVCTVEQAEELYTESYLYDMEGSGFYATARRFSIAECIQCFKIVSDNPNFPCKKITASMVEKLIRSKLDTIEAITNELDEFISHQSKVVLR</sequence>
<feature type="transmembrane region" description="Helical" evidence="1">
    <location>
        <begin position="38"/>
        <end position="61"/>
    </location>
</feature>
<evidence type="ECO:0000313" key="3">
    <source>
        <dbReference type="Proteomes" id="UP000178187"/>
    </source>
</evidence>
<proteinExistence type="predicted"/>
<keyword evidence="1" id="KW-1133">Transmembrane helix</keyword>
<gene>
    <name evidence="2" type="ORF">A3G33_09610</name>
</gene>
<dbReference type="PANTHER" id="PTHR37822">
    <property type="entry name" value="SPORE PHOTOPRODUCT LYASE-RELATED"/>
    <property type="match status" value="1"/>
</dbReference>
<name>A0A1G1KX19_9BACT</name>
<dbReference type="SUPFAM" id="SSF53167">
    <property type="entry name" value="Purine and uridine phosphorylases"/>
    <property type="match status" value="1"/>
</dbReference>
<reference evidence="2 3" key="1">
    <citation type="journal article" date="2016" name="Nat. Commun.">
        <title>Thousands of microbial genomes shed light on interconnected biogeochemical processes in an aquifer system.</title>
        <authorList>
            <person name="Anantharaman K."/>
            <person name="Brown C.T."/>
            <person name="Hug L.A."/>
            <person name="Sharon I."/>
            <person name="Castelle C.J."/>
            <person name="Probst A.J."/>
            <person name="Thomas B.C."/>
            <person name="Singh A."/>
            <person name="Wilkins M.J."/>
            <person name="Karaoz U."/>
            <person name="Brodie E.L."/>
            <person name="Williams K.H."/>
            <person name="Hubbard S.S."/>
            <person name="Banfield J.F."/>
        </authorList>
    </citation>
    <scope>NUCLEOTIDE SEQUENCE [LARGE SCALE GENOMIC DNA]</scope>
</reference>
<evidence type="ECO:0000313" key="2">
    <source>
        <dbReference type="EMBL" id="OGW97437.1"/>
    </source>
</evidence>
<dbReference type="GO" id="GO:0003913">
    <property type="term" value="F:DNA photolyase activity"/>
    <property type="evidence" value="ECO:0007669"/>
    <property type="project" value="TreeGrafter"/>
</dbReference>
<evidence type="ECO:0000256" key="1">
    <source>
        <dbReference type="SAM" id="Phobius"/>
    </source>
</evidence>